<evidence type="ECO:0000313" key="1">
    <source>
        <dbReference type="EMBL" id="ORE13663.1"/>
    </source>
</evidence>
<name>A0A1X0RNL5_RHIZD</name>
<proteinExistence type="predicted"/>
<gene>
    <name evidence="1" type="ORF">BCV71DRAFT_277596</name>
</gene>
<dbReference type="Proteomes" id="UP000242381">
    <property type="component" value="Unassembled WGS sequence"/>
</dbReference>
<protein>
    <submittedName>
        <fullName evidence="1">Uncharacterized protein</fullName>
    </submittedName>
</protein>
<reference evidence="1 2" key="1">
    <citation type="journal article" date="2016" name="Proc. Natl. Acad. Sci. U.S.A.">
        <title>Lipid metabolic changes in an early divergent fungus govern the establishment of a mutualistic symbiosis with endobacteria.</title>
        <authorList>
            <person name="Lastovetsky O.A."/>
            <person name="Gaspar M.L."/>
            <person name="Mondo S.J."/>
            <person name="LaButti K.M."/>
            <person name="Sandor L."/>
            <person name="Grigoriev I.V."/>
            <person name="Henry S.A."/>
            <person name="Pawlowska T.E."/>
        </authorList>
    </citation>
    <scope>NUCLEOTIDE SEQUENCE [LARGE SCALE GENOMIC DNA]</scope>
    <source>
        <strain evidence="1 2">ATCC 11559</strain>
    </source>
</reference>
<organism evidence="1 2">
    <name type="scientific">Rhizopus microsporus</name>
    <dbReference type="NCBI Taxonomy" id="58291"/>
    <lineage>
        <taxon>Eukaryota</taxon>
        <taxon>Fungi</taxon>
        <taxon>Fungi incertae sedis</taxon>
        <taxon>Mucoromycota</taxon>
        <taxon>Mucoromycotina</taxon>
        <taxon>Mucoromycetes</taxon>
        <taxon>Mucorales</taxon>
        <taxon>Mucorineae</taxon>
        <taxon>Rhizopodaceae</taxon>
        <taxon>Rhizopus</taxon>
    </lineage>
</organism>
<sequence>MKERAPRFAAINYLDMHRCLFMPETIRDPLPFLLNILPICPSALPSLFFSDS</sequence>
<dbReference type="AlphaFoldDB" id="A0A1X0RNL5"/>
<accession>A0A1X0RNL5</accession>
<dbReference type="EMBL" id="KV921519">
    <property type="protein sequence ID" value="ORE13663.1"/>
    <property type="molecule type" value="Genomic_DNA"/>
</dbReference>
<evidence type="ECO:0000313" key="2">
    <source>
        <dbReference type="Proteomes" id="UP000242381"/>
    </source>
</evidence>